<dbReference type="OrthoDB" id="4456959at2759"/>
<dbReference type="GO" id="GO:0008270">
    <property type="term" value="F:zinc ion binding"/>
    <property type="evidence" value="ECO:0007669"/>
    <property type="project" value="InterPro"/>
</dbReference>
<protein>
    <recommendedName>
        <fullName evidence="3">Xylanolytic transcriptional activator regulatory domain-containing protein</fullName>
    </recommendedName>
</protein>
<dbReference type="KEGG" id="pco:PHACADRAFT_253204"/>
<dbReference type="EMBL" id="JH930470">
    <property type="protein sequence ID" value="EKM58712.1"/>
    <property type="molecule type" value="Genomic_DNA"/>
</dbReference>
<proteinExistence type="predicted"/>
<evidence type="ECO:0000256" key="1">
    <source>
        <dbReference type="ARBA" id="ARBA00023242"/>
    </source>
</evidence>
<organism evidence="4 5">
    <name type="scientific">Phanerochaete carnosa (strain HHB-10118-sp)</name>
    <name type="common">White-rot fungus</name>
    <name type="synonym">Peniophora carnosa</name>
    <dbReference type="NCBI Taxonomy" id="650164"/>
    <lineage>
        <taxon>Eukaryota</taxon>
        <taxon>Fungi</taxon>
        <taxon>Dikarya</taxon>
        <taxon>Basidiomycota</taxon>
        <taxon>Agaricomycotina</taxon>
        <taxon>Agaricomycetes</taxon>
        <taxon>Polyporales</taxon>
        <taxon>Phanerochaetaceae</taxon>
        <taxon>Phanerochaete</taxon>
    </lineage>
</organism>
<dbReference type="InterPro" id="IPR050987">
    <property type="entry name" value="AtrR-like"/>
</dbReference>
<dbReference type="SMART" id="SM00906">
    <property type="entry name" value="Fungal_trans"/>
    <property type="match status" value="1"/>
</dbReference>
<reference evidence="4 5" key="1">
    <citation type="journal article" date="2012" name="BMC Genomics">
        <title>Comparative genomics of the white-rot fungi, Phanerochaete carnosa and P. chrysosporium, to elucidate the genetic basis of the distinct wood types they colonize.</title>
        <authorList>
            <person name="Suzuki H."/>
            <person name="MacDonald J."/>
            <person name="Syed K."/>
            <person name="Salamov A."/>
            <person name="Hori C."/>
            <person name="Aerts A."/>
            <person name="Henrissat B."/>
            <person name="Wiebenga A."/>
            <person name="vanKuyk P.A."/>
            <person name="Barry K."/>
            <person name="Lindquist E."/>
            <person name="LaButti K."/>
            <person name="Lapidus A."/>
            <person name="Lucas S."/>
            <person name="Coutinho P."/>
            <person name="Gong Y."/>
            <person name="Samejima M."/>
            <person name="Mahadevan R."/>
            <person name="Abou-Zaid M."/>
            <person name="de Vries R.P."/>
            <person name="Igarashi K."/>
            <person name="Yadav J.S."/>
            <person name="Grigoriev I.V."/>
            <person name="Master E.R."/>
        </authorList>
    </citation>
    <scope>NUCLEOTIDE SEQUENCE [LARGE SCALE GENOMIC DNA]</scope>
    <source>
        <strain evidence="4 5">HHB-10118-sp</strain>
    </source>
</reference>
<dbReference type="InterPro" id="IPR007219">
    <property type="entry name" value="XnlR_reg_dom"/>
</dbReference>
<feature type="domain" description="Xylanolytic transcriptional activator regulatory" evidence="3">
    <location>
        <begin position="195"/>
        <end position="268"/>
    </location>
</feature>
<dbReference type="PANTHER" id="PTHR46910:SF38">
    <property type="entry name" value="ZN(2)-C6 FUNGAL-TYPE DOMAIN-CONTAINING PROTEIN"/>
    <property type="match status" value="1"/>
</dbReference>
<dbReference type="AlphaFoldDB" id="K5X764"/>
<dbReference type="GO" id="GO:0003700">
    <property type="term" value="F:DNA-binding transcription factor activity"/>
    <property type="evidence" value="ECO:0007669"/>
    <property type="project" value="InterPro"/>
</dbReference>
<dbReference type="PANTHER" id="PTHR46910">
    <property type="entry name" value="TRANSCRIPTION FACTOR PDR1"/>
    <property type="match status" value="1"/>
</dbReference>
<name>K5X764_PHACS</name>
<evidence type="ECO:0000313" key="4">
    <source>
        <dbReference type="EMBL" id="EKM58712.1"/>
    </source>
</evidence>
<sequence length="728" mass="80397">MAALSLNSEFPRYLGKSSRMRFFKQAYDTKNAYTGGNSTTLVNQRLRQSVTKAKYIRSQPWIAPSLELPPARSYEFPPDDLMDSLIDHYFADLNVYLPLLHRPTFQSCVESALHYEDEGFASLLLLVCAMGSRFSYDKRVLSDGTDNWHSAGWRWFMQVVQHRKGINLRLPRLYDIQIPCLIYCYLHGSCMTHASWAQIGHGLRIAQDMGAHRRRSYGKKPTIEGELMKRAFWILVLLDRTLCLSLGRQCSLEDEDMDVDFPIECDDEYWIADDPETAFKQPEGKPSTVSCFVSSLRLKQIQAFALRTLFSTKKSKVLSGRTGPEWEQQTISELDSALNQWLDTVPDHLRWDPHRENAVYLRQSSILYQSYYGTQINVHRQFIPLPHKTSKLSFPSLAICTNAARSLLHVLDTQYRKAGLSPFLNVAGLFSAGIVLLLNIWGGKSSGVAINPARELAEVHRTMEILKTLSPRWYIAGRYWDVLHDLANVGDVPLPEGIPRHKRSHEESSKEGGTAATVVATPSDSSTPSSQREIAGSRRVSLRQTPITTDSPASSDGLFSPTFDFALPIHSDELGRIPIFAGQGHQEQQGQDGVPLTTMAEPAWDGFDMAPSVFGSPDLDAAGLTTMPAPTGAAAQYVEAFSAAAGVPGSSYVPEAFQAFAGMSQAGSAASGLETSVGAFELPVGGNRNGAAGIGDNTLAMWSTAPGGFEWDEWGMFISSMNETGQSA</sequence>
<evidence type="ECO:0000313" key="5">
    <source>
        <dbReference type="Proteomes" id="UP000008370"/>
    </source>
</evidence>
<dbReference type="CDD" id="cd12148">
    <property type="entry name" value="fungal_TF_MHR"/>
    <property type="match status" value="1"/>
</dbReference>
<dbReference type="GO" id="GO:0006351">
    <property type="term" value="P:DNA-templated transcription"/>
    <property type="evidence" value="ECO:0007669"/>
    <property type="project" value="InterPro"/>
</dbReference>
<keyword evidence="5" id="KW-1185">Reference proteome</keyword>
<dbReference type="GO" id="GO:0003677">
    <property type="term" value="F:DNA binding"/>
    <property type="evidence" value="ECO:0007669"/>
    <property type="project" value="InterPro"/>
</dbReference>
<dbReference type="Proteomes" id="UP000008370">
    <property type="component" value="Unassembled WGS sequence"/>
</dbReference>
<accession>K5X764</accession>
<dbReference type="InParanoid" id="K5X764"/>
<gene>
    <name evidence="4" type="ORF">PHACADRAFT_253204</name>
</gene>
<evidence type="ECO:0000259" key="3">
    <source>
        <dbReference type="SMART" id="SM00906"/>
    </source>
</evidence>
<dbReference type="RefSeq" id="XP_007394010.1">
    <property type="nucleotide sequence ID" value="XM_007393948.1"/>
</dbReference>
<feature type="compositionally biased region" description="Polar residues" evidence="2">
    <location>
        <begin position="520"/>
        <end position="532"/>
    </location>
</feature>
<dbReference type="GeneID" id="18915703"/>
<evidence type="ECO:0000256" key="2">
    <source>
        <dbReference type="SAM" id="MobiDB-lite"/>
    </source>
</evidence>
<feature type="region of interest" description="Disordered" evidence="2">
    <location>
        <begin position="494"/>
        <end position="555"/>
    </location>
</feature>
<feature type="compositionally biased region" description="Polar residues" evidence="2">
    <location>
        <begin position="542"/>
        <end position="554"/>
    </location>
</feature>
<keyword evidence="1" id="KW-0539">Nucleus</keyword>
<dbReference type="HOGENOM" id="CLU_006019_2_0_1"/>
<dbReference type="Pfam" id="PF04082">
    <property type="entry name" value="Fungal_trans"/>
    <property type="match status" value="1"/>
</dbReference>